<reference evidence="5" key="1">
    <citation type="submission" date="2016-10" db="EMBL/GenBank/DDBJ databases">
        <authorList>
            <person name="Varghese N."/>
            <person name="Submissions S."/>
        </authorList>
    </citation>
    <scope>NUCLEOTIDE SEQUENCE [LARGE SCALE GENOMIC DNA]</scope>
    <source>
        <strain evidence="5">DSM 22376</strain>
    </source>
</reference>
<dbReference type="PIRSF" id="PIRSF018266">
    <property type="entry name" value="FecR"/>
    <property type="match status" value="1"/>
</dbReference>
<dbReference type="InterPro" id="IPR006860">
    <property type="entry name" value="FecR"/>
</dbReference>
<keyword evidence="1" id="KW-0472">Membrane</keyword>
<name>A0A1H4F651_9FLAO</name>
<evidence type="ECO:0000313" key="4">
    <source>
        <dbReference type="EMBL" id="SEA92390.1"/>
    </source>
</evidence>
<keyword evidence="1" id="KW-0812">Transmembrane</keyword>
<keyword evidence="5" id="KW-1185">Reference proteome</keyword>
<dbReference type="GO" id="GO:0016989">
    <property type="term" value="F:sigma factor antagonist activity"/>
    <property type="evidence" value="ECO:0007669"/>
    <property type="project" value="TreeGrafter"/>
</dbReference>
<organism evidence="4 5">
    <name type="scientific">Flavobacterium gillisiae</name>
    <dbReference type="NCBI Taxonomy" id="150146"/>
    <lineage>
        <taxon>Bacteria</taxon>
        <taxon>Pseudomonadati</taxon>
        <taxon>Bacteroidota</taxon>
        <taxon>Flavobacteriia</taxon>
        <taxon>Flavobacteriales</taxon>
        <taxon>Flavobacteriaceae</taxon>
        <taxon>Flavobacterium</taxon>
    </lineage>
</organism>
<gene>
    <name evidence="4" type="ORF">SAMN05443667_11219</name>
</gene>
<evidence type="ECO:0000259" key="3">
    <source>
        <dbReference type="Pfam" id="PF16344"/>
    </source>
</evidence>
<dbReference type="Pfam" id="PF16344">
    <property type="entry name" value="FecR_C"/>
    <property type="match status" value="1"/>
</dbReference>
<dbReference type="EMBL" id="FNRD01000012">
    <property type="protein sequence ID" value="SEA92390.1"/>
    <property type="molecule type" value="Genomic_DNA"/>
</dbReference>
<keyword evidence="1" id="KW-1133">Transmembrane helix</keyword>
<feature type="domain" description="Protein FecR C-terminal" evidence="3">
    <location>
        <begin position="251"/>
        <end position="315"/>
    </location>
</feature>
<dbReference type="Pfam" id="PF04773">
    <property type="entry name" value="FecR"/>
    <property type="match status" value="1"/>
</dbReference>
<dbReference type="InterPro" id="IPR012373">
    <property type="entry name" value="Ferrdict_sens_TM"/>
</dbReference>
<dbReference type="Proteomes" id="UP000198951">
    <property type="component" value="Unassembled WGS sequence"/>
</dbReference>
<dbReference type="InterPro" id="IPR032508">
    <property type="entry name" value="FecR_C"/>
</dbReference>
<feature type="domain" description="FecR protein" evidence="2">
    <location>
        <begin position="118"/>
        <end position="205"/>
    </location>
</feature>
<dbReference type="OrthoDB" id="1097132at2"/>
<dbReference type="AlphaFoldDB" id="A0A1H4F651"/>
<evidence type="ECO:0000259" key="2">
    <source>
        <dbReference type="Pfam" id="PF04773"/>
    </source>
</evidence>
<accession>A0A1H4F651</accession>
<dbReference type="STRING" id="150146.SAMN05443667_11219"/>
<dbReference type="Gene3D" id="3.55.50.30">
    <property type="match status" value="1"/>
</dbReference>
<dbReference type="Gene3D" id="2.60.120.1440">
    <property type="match status" value="1"/>
</dbReference>
<feature type="transmembrane region" description="Helical" evidence="1">
    <location>
        <begin position="85"/>
        <end position="104"/>
    </location>
</feature>
<proteinExistence type="predicted"/>
<evidence type="ECO:0000256" key="1">
    <source>
        <dbReference type="SAM" id="Phobius"/>
    </source>
</evidence>
<dbReference type="PANTHER" id="PTHR30273:SF2">
    <property type="entry name" value="PROTEIN FECR"/>
    <property type="match status" value="1"/>
</dbReference>
<sequence length="325" mass="37269">MLNVNQKEKKCVRYLANEMSKAERSVFEIELSLDDDLFAVFENFKTVWINYPNSKLTKTTTSFGQIIKKHNKPVKEKSVKGSLNYKVLLSTALLFVFCTFFYFVTIPNSHYYNHKTASKGERLTFTLPDSSTVILNSGSEVKYSSDFGKQRDIWLKGEAFFKVTKNINSPFTVHTNDFDVKVLGTEFNVNGSAINQTISLSKGKVNVLLKESKDEINLLPNEELVWNAKTKCVIKRNFNVNKILAWKDNILLLDDVKIEDALPKINQFYGVNFVIKDDVIANMHIKGAFKNQSIDDFITSLEFILDVSITKTIQNNFEIAKYHEH</sequence>
<protein>
    <submittedName>
        <fullName evidence="4">FecR family protein</fullName>
    </submittedName>
</protein>
<dbReference type="PANTHER" id="PTHR30273">
    <property type="entry name" value="PERIPLASMIC SIGNAL SENSOR AND SIGMA FACTOR ACTIVATOR FECR-RELATED"/>
    <property type="match status" value="1"/>
</dbReference>
<evidence type="ECO:0000313" key="5">
    <source>
        <dbReference type="Proteomes" id="UP000198951"/>
    </source>
</evidence>